<dbReference type="Proteomes" id="UP000265520">
    <property type="component" value="Unassembled WGS sequence"/>
</dbReference>
<sequence>MTAEAADDATFFVSIRGCRAPLNTRLTELVTLHHRHRHRSFVNESLLFL</sequence>
<dbReference type="EMBL" id="LXQA010728909">
    <property type="protein sequence ID" value="MCI68020.1"/>
    <property type="molecule type" value="Genomic_DNA"/>
</dbReference>
<dbReference type="AlphaFoldDB" id="A0A392U673"/>
<accession>A0A392U673</accession>
<reference evidence="1 2" key="1">
    <citation type="journal article" date="2018" name="Front. Plant Sci.">
        <title>Red Clover (Trifolium pratense) and Zigzag Clover (T. medium) - A Picture of Genomic Similarities and Differences.</title>
        <authorList>
            <person name="Dluhosova J."/>
            <person name="Istvanek J."/>
            <person name="Nedelnik J."/>
            <person name="Repkova J."/>
        </authorList>
    </citation>
    <scope>NUCLEOTIDE SEQUENCE [LARGE SCALE GENOMIC DNA]</scope>
    <source>
        <strain evidence="2">cv. 10/8</strain>
        <tissue evidence="1">Leaf</tissue>
    </source>
</reference>
<protein>
    <submittedName>
        <fullName evidence="1">Uncharacterized protein</fullName>
    </submittedName>
</protein>
<proteinExistence type="predicted"/>
<organism evidence="1 2">
    <name type="scientific">Trifolium medium</name>
    <dbReference type="NCBI Taxonomy" id="97028"/>
    <lineage>
        <taxon>Eukaryota</taxon>
        <taxon>Viridiplantae</taxon>
        <taxon>Streptophyta</taxon>
        <taxon>Embryophyta</taxon>
        <taxon>Tracheophyta</taxon>
        <taxon>Spermatophyta</taxon>
        <taxon>Magnoliopsida</taxon>
        <taxon>eudicotyledons</taxon>
        <taxon>Gunneridae</taxon>
        <taxon>Pentapetalae</taxon>
        <taxon>rosids</taxon>
        <taxon>fabids</taxon>
        <taxon>Fabales</taxon>
        <taxon>Fabaceae</taxon>
        <taxon>Papilionoideae</taxon>
        <taxon>50 kb inversion clade</taxon>
        <taxon>NPAAA clade</taxon>
        <taxon>Hologalegina</taxon>
        <taxon>IRL clade</taxon>
        <taxon>Trifolieae</taxon>
        <taxon>Trifolium</taxon>
    </lineage>
</organism>
<comment type="caution">
    <text evidence="1">The sequence shown here is derived from an EMBL/GenBank/DDBJ whole genome shotgun (WGS) entry which is preliminary data.</text>
</comment>
<evidence type="ECO:0000313" key="2">
    <source>
        <dbReference type="Proteomes" id="UP000265520"/>
    </source>
</evidence>
<name>A0A392U673_9FABA</name>
<feature type="non-terminal residue" evidence="1">
    <location>
        <position position="49"/>
    </location>
</feature>
<evidence type="ECO:0000313" key="1">
    <source>
        <dbReference type="EMBL" id="MCI68020.1"/>
    </source>
</evidence>
<keyword evidence="2" id="KW-1185">Reference proteome</keyword>